<keyword evidence="14" id="KW-1185">Reference proteome</keyword>
<protein>
    <submittedName>
        <fullName evidence="13">CRISPR-associated helicase, Cas3 family</fullName>
    </submittedName>
</protein>
<dbReference type="PANTHER" id="PTHR47957">
    <property type="entry name" value="ATP-DEPENDENT HELICASE HRQ1"/>
    <property type="match status" value="1"/>
</dbReference>
<keyword evidence="6" id="KW-0378">Hydrolase</keyword>
<dbReference type="InterPro" id="IPR006474">
    <property type="entry name" value="Helicase_Cas3_CRISPR-ass_core"/>
</dbReference>
<comment type="similarity">
    <text evidence="1">In the N-terminal section; belongs to the CRISPR-associated nuclease Cas3-HD family.</text>
</comment>
<dbReference type="InterPro" id="IPR011545">
    <property type="entry name" value="DEAD/DEAH_box_helicase_dom"/>
</dbReference>
<dbReference type="GO" id="GO:0051607">
    <property type="term" value="P:defense response to virus"/>
    <property type="evidence" value="ECO:0007669"/>
    <property type="project" value="UniProtKB-KW"/>
</dbReference>
<dbReference type="NCBIfam" id="TIGR01587">
    <property type="entry name" value="cas3_core"/>
    <property type="match status" value="1"/>
</dbReference>
<keyword evidence="5" id="KW-0547">Nucleotide-binding</keyword>
<dbReference type="InterPro" id="IPR027417">
    <property type="entry name" value="P-loop_NTPase"/>
</dbReference>
<dbReference type="Pfam" id="PF22590">
    <property type="entry name" value="Cas3-like_C_2"/>
    <property type="match status" value="1"/>
</dbReference>
<dbReference type="GO" id="GO:0046872">
    <property type="term" value="F:metal ion binding"/>
    <property type="evidence" value="ECO:0007669"/>
    <property type="project" value="UniProtKB-KW"/>
</dbReference>
<dbReference type="InterPro" id="IPR054712">
    <property type="entry name" value="Cas3-like_dom"/>
</dbReference>
<dbReference type="PROSITE" id="PS51643">
    <property type="entry name" value="HD_CAS3"/>
    <property type="match status" value="1"/>
</dbReference>
<dbReference type="InterPro" id="IPR006483">
    <property type="entry name" value="CRISPR-assoc_Cas3_HD"/>
</dbReference>
<gene>
    <name evidence="13" type="ORF">SAMN06265353_1406</name>
</gene>
<keyword evidence="8" id="KW-0067">ATP-binding</keyword>
<dbReference type="AlphaFoldDB" id="A0A285P1H7"/>
<dbReference type="GO" id="GO:0036297">
    <property type="term" value="P:interstrand cross-link repair"/>
    <property type="evidence" value="ECO:0007669"/>
    <property type="project" value="TreeGrafter"/>
</dbReference>
<keyword evidence="4" id="KW-0479">Metal-binding</keyword>
<dbReference type="SUPFAM" id="SSF52540">
    <property type="entry name" value="P-loop containing nucleoside triphosphate hydrolases"/>
    <property type="match status" value="1"/>
</dbReference>
<evidence type="ECO:0000259" key="10">
    <source>
        <dbReference type="PROSITE" id="PS51192"/>
    </source>
</evidence>
<dbReference type="GO" id="GO:0043138">
    <property type="term" value="F:3'-5' DNA helicase activity"/>
    <property type="evidence" value="ECO:0007669"/>
    <property type="project" value="TreeGrafter"/>
</dbReference>
<evidence type="ECO:0000256" key="4">
    <source>
        <dbReference type="ARBA" id="ARBA00022723"/>
    </source>
</evidence>
<feature type="domain" description="HD Cas3-type" evidence="12">
    <location>
        <begin position="7"/>
        <end position="207"/>
    </location>
</feature>
<sequence>MEKSGIYSHPNVFIEDHINRCLELLDFYMDKNLFDENFIISAKVSTALHDFGKCTSYFQEYITGKRKKTKETEHAFISAVYTFHCMKKILEDRNYLIFSFISCKRHHTSPDSFIEEFLLDDENKEMLLKQLKSIDEEKTNIFINNLNLPDDLKEKIRLKKEEFQKKIPEYTEEFRALRSYIRKNQFEIKDFIRFQYLYSLILDSDKTEAGAKPFIPKRVEDIPLFVIFDYKKRKFSSQREIDKLRESAFQYVMSRDIDINSKIYSLTLPTGMGKTITGFAFALKLRQEIRNKKGITPRIIYSLPFVSIIDQNANILKEILNVQESGSLFLKHHHLSDITFDEFEFGVSRVLTEGWNSEIIITTFIQLFHTLISSSNSFSRRFNKLANSIILIDEVQALPSKYWHLLREFIKETSQTLGTYFIFMTATQPYLVDSAIEIANRYDFIDKLNRINVYIDLKEKTIEEFLSSLELNKEKTYLFIMNTISSSRELYKLLKKKVKEDVCYLSTYVLPCEREKRLKEIKEGKYRIVVSTQLVEAGVDIDFDVVYRDFAPLDALNQSAGRCNRNMEKQAGEFHIVRLVDKKSRDFAHYIYDSVLLNTTRQMLYGKSHLSEKEFILLVEDYFREVWRKISKDKSNEILEAVKSFRFSSNRSNRNSIRDFRLIEEEKYKSDVFVEFDEKATEVWKKAKEIIANLRKKNIDVFEAKEEFEKIKSSFYNYVISVDVRDNKLYEDKDLKIYFVSKDKIGQYYDKETGFIAKG</sequence>
<keyword evidence="9" id="KW-0051">Antiviral defense</keyword>
<evidence type="ECO:0000256" key="1">
    <source>
        <dbReference type="ARBA" id="ARBA00006847"/>
    </source>
</evidence>
<dbReference type="GO" id="GO:0004518">
    <property type="term" value="F:nuclease activity"/>
    <property type="evidence" value="ECO:0007669"/>
    <property type="project" value="UniProtKB-KW"/>
</dbReference>
<dbReference type="Proteomes" id="UP000218627">
    <property type="component" value="Unassembled WGS sequence"/>
</dbReference>
<evidence type="ECO:0000256" key="5">
    <source>
        <dbReference type="ARBA" id="ARBA00022741"/>
    </source>
</evidence>
<dbReference type="InterPro" id="IPR038257">
    <property type="entry name" value="CRISPR-assoc_Cas3_HD_sf"/>
</dbReference>
<accession>A0A285P1H7</accession>
<dbReference type="CDD" id="cd09641">
    <property type="entry name" value="Cas3''_I"/>
    <property type="match status" value="1"/>
</dbReference>
<dbReference type="SMART" id="SM00487">
    <property type="entry name" value="DEXDc"/>
    <property type="match status" value="1"/>
</dbReference>
<dbReference type="NCBIfam" id="TIGR01596">
    <property type="entry name" value="cas3_HD"/>
    <property type="match status" value="1"/>
</dbReference>
<dbReference type="PANTHER" id="PTHR47957:SF3">
    <property type="entry name" value="ATP-DEPENDENT HELICASE HRQ1"/>
    <property type="match status" value="1"/>
</dbReference>
<feature type="domain" description="Helicase ATP-binding" evidence="10">
    <location>
        <begin position="255"/>
        <end position="446"/>
    </location>
</feature>
<dbReference type="GO" id="GO:0005524">
    <property type="term" value="F:ATP binding"/>
    <property type="evidence" value="ECO:0007669"/>
    <property type="project" value="UniProtKB-KW"/>
</dbReference>
<name>A0A285P1H7_9AQUI</name>
<evidence type="ECO:0000259" key="12">
    <source>
        <dbReference type="PROSITE" id="PS51643"/>
    </source>
</evidence>
<evidence type="ECO:0000259" key="11">
    <source>
        <dbReference type="PROSITE" id="PS51194"/>
    </source>
</evidence>
<dbReference type="GO" id="GO:0003676">
    <property type="term" value="F:nucleic acid binding"/>
    <property type="evidence" value="ECO:0007669"/>
    <property type="project" value="InterPro"/>
</dbReference>
<dbReference type="GO" id="GO:0006289">
    <property type="term" value="P:nucleotide-excision repair"/>
    <property type="evidence" value="ECO:0007669"/>
    <property type="project" value="TreeGrafter"/>
</dbReference>
<dbReference type="RefSeq" id="WP_096602785.1">
    <property type="nucleotide sequence ID" value="NZ_OBEN01000008.1"/>
</dbReference>
<evidence type="ECO:0000256" key="8">
    <source>
        <dbReference type="ARBA" id="ARBA00022840"/>
    </source>
</evidence>
<dbReference type="Gene3D" id="1.10.3210.30">
    <property type="match status" value="1"/>
</dbReference>
<dbReference type="CDD" id="cd17930">
    <property type="entry name" value="DEXHc_cas3"/>
    <property type="match status" value="1"/>
</dbReference>
<dbReference type="EMBL" id="OBEN01000008">
    <property type="protein sequence ID" value="SNZ15580.1"/>
    <property type="molecule type" value="Genomic_DNA"/>
</dbReference>
<reference evidence="14" key="1">
    <citation type="submission" date="2017-09" db="EMBL/GenBank/DDBJ databases">
        <authorList>
            <person name="Varghese N."/>
            <person name="Submissions S."/>
        </authorList>
    </citation>
    <scope>NUCLEOTIDE SEQUENCE [LARGE SCALE GENOMIC DNA]</scope>
    <source>
        <strain evidence="14">DSM 2913</strain>
    </source>
</reference>
<proteinExistence type="inferred from homology"/>
<dbReference type="Gene3D" id="3.40.50.300">
    <property type="entry name" value="P-loop containing nucleotide triphosphate hydrolases"/>
    <property type="match status" value="2"/>
</dbReference>
<dbReference type="OrthoDB" id="9810236at2"/>
<dbReference type="SMART" id="SM00490">
    <property type="entry name" value="HELICc"/>
    <property type="match status" value="1"/>
</dbReference>
<organism evidence="13 14">
    <name type="scientific">Hydrogenobacter hydrogenophilus</name>
    <dbReference type="NCBI Taxonomy" id="35835"/>
    <lineage>
        <taxon>Bacteria</taxon>
        <taxon>Pseudomonadati</taxon>
        <taxon>Aquificota</taxon>
        <taxon>Aquificia</taxon>
        <taxon>Aquificales</taxon>
        <taxon>Aquificaceae</taxon>
        <taxon>Hydrogenobacter</taxon>
    </lineage>
</organism>
<comment type="similarity">
    <text evidence="2">In the central section; belongs to the CRISPR-associated helicase Cas3 family.</text>
</comment>
<dbReference type="PROSITE" id="PS51192">
    <property type="entry name" value="HELICASE_ATP_BIND_1"/>
    <property type="match status" value="1"/>
</dbReference>
<dbReference type="InterPro" id="IPR014001">
    <property type="entry name" value="Helicase_ATP-bd"/>
</dbReference>
<evidence type="ECO:0000256" key="7">
    <source>
        <dbReference type="ARBA" id="ARBA00022806"/>
    </source>
</evidence>
<evidence type="ECO:0000256" key="3">
    <source>
        <dbReference type="ARBA" id="ARBA00022722"/>
    </source>
</evidence>
<dbReference type="Pfam" id="PF00270">
    <property type="entry name" value="DEAD"/>
    <property type="match status" value="1"/>
</dbReference>
<evidence type="ECO:0000256" key="9">
    <source>
        <dbReference type="ARBA" id="ARBA00023118"/>
    </source>
</evidence>
<evidence type="ECO:0000313" key="13">
    <source>
        <dbReference type="EMBL" id="SNZ15580.1"/>
    </source>
</evidence>
<keyword evidence="7" id="KW-0347">Helicase</keyword>
<dbReference type="PROSITE" id="PS51194">
    <property type="entry name" value="HELICASE_CTER"/>
    <property type="match status" value="1"/>
</dbReference>
<evidence type="ECO:0000313" key="14">
    <source>
        <dbReference type="Proteomes" id="UP000218627"/>
    </source>
</evidence>
<feature type="domain" description="Helicase C-terminal" evidence="11">
    <location>
        <begin position="461"/>
        <end position="623"/>
    </location>
</feature>
<dbReference type="InterPro" id="IPR001650">
    <property type="entry name" value="Helicase_C-like"/>
</dbReference>
<evidence type="ECO:0000256" key="6">
    <source>
        <dbReference type="ARBA" id="ARBA00022801"/>
    </source>
</evidence>
<evidence type="ECO:0000256" key="2">
    <source>
        <dbReference type="ARBA" id="ARBA00009046"/>
    </source>
</evidence>
<dbReference type="GO" id="GO:0016787">
    <property type="term" value="F:hydrolase activity"/>
    <property type="evidence" value="ECO:0007669"/>
    <property type="project" value="UniProtKB-KW"/>
</dbReference>
<keyword evidence="3" id="KW-0540">Nuclease</keyword>